<protein>
    <submittedName>
        <fullName evidence="2">Uncharacterized protein</fullName>
    </submittedName>
</protein>
<sequence length="243" mass="27110">MTATVRNDSKIFKTLSEPLLDGIISIQSEWPDLNAILVITSLSLGSFAIIICIYLFLKFRKLATTMFVLQQVSKVKSQDIPSFIYKKLEPPTTSAPKLETFCATQFSWLHASVISVSGEHQGVLNARNVKQVENLVRKVNEEERLSKDDIYNLLLLAYHMDGFIHEVTVFPDLNSIIALPEMISIVNQLLDVNTEGDIPLKASLVKDGGIDADSIGDSVDPNTDEDLDTKTFFNSNLDDFQDI</sequence>
<gene>
    <name evidence="2" type="ORF">MEDL_33356</name>
</gene>
<accession>A0A8S3STD2</accession>
<name>A0A8S3STD2_MYTED</name>
<dbReference type="OrthoDB" id="5791190at2759"/>
<organism evidence="2 3">
    <name type="scientific">Mytilus edulis</name>
    <name type="common">Blue mussel</name>
    <dbReference type="NCBI Taxonomy" id="6550"/>
    <lineage>
        <taxon>Eukaryota</taxon>
        <taxon>Metazoa</taxon>
        <taxon>Spiralia</taxon>
        <taxon>Lophotrochozoa</taxon>
        <taxon>Mollusca</taxon>
        <taxon>Bivalvia</taxon>
        <taxon>Autobranchia</taxon>
        <taxon>Pteriomorphia</taxon>
        <taxon>Mytilida</taxon>
        <taxon>Mytiloidea</taxon>
        <taxon>Mytilidae</taxon>
        <taxon>Mytilinae</taxon>
        <taxon>Mytilus</taxon>
    </lineage>
</organism>
<keyword evidence="1" id="KW-1133">Transmembrane helix</keyword>
<feature type="transmembrane region" description="Helical" evidence="1">
    <location>
        <begin position="35"/>
        <end position="57"/>
    </location>
</feature>
<keyword evidence="1" id="KW-0812">Transmembrane</keyword>
<evidence type="ECO:0000256" key="1">
    <source>
        <dbReference type="SAM" id="Phobius"/>
    </source>
</evidence>
<comment type="caution">
    <text evidence="2">The sequence shown here is derived from an EMBL/GenBank/DDBJ whole genome shotgun (WGS) entry which is preliminary data.</text>
</comment>
<dbReference type="Proteomes" id="UP000683360">
    <property type="component" value="Unassembled WGS sequence"/>
</dbReference>
<keyword evidence="3" id="KW-1185">Reference proteome</keyword>
<evidence type="ECO:0000313" key="2">
    <source>
        <dbReference type="EMBL" id="CAG2219833.1"/>
    </source>
</evidence>
<dbReference type="EMBL" id="CAJPWZ010001644">
    <property type="protein sequence ID" value="CAG2219833.1"/>
    <property type="molecule type" value="Genomic_DNA"/>
</dbReference>
<evidence type="ECO:0000313" key="3">
    <source>
        <dbReference type="Proteomes" id="UP000683360"/>
    </source>
</evidence>
<proteinExistence type="predicted"/>
<reference evidence="2" key="1">
    <citation type="submission" date="2021-03" db="EMBL/GenBank/DDBJ databases">
        <authorList>
            <person name="Bekaert M."/>
        </authorList>
    </citation>
    <scope>NUCLEOTIDE SEQUENCE</scope>
</reference>
<dbReference type="AlphaFoldDB" id="A0A8S3STD2"/>
<keyword evidence="1" id="KW-0472">Membrane</keyword>